<protein>
    <submittedName>
        <fullName evidence="6">Sulfatase-like hydrolase/transferase</fullName>
    </submittedName>
</protein>
<accession>A0ABU2ZEZ7</accession>
<dbReference type="InterPro" id="IPR017850">
    <property type="entry name" value="Alkaline_phosphatase_core_sf"/>
</dbReference>
<dbReference type="Proteomes" id="UP001259803">
    <property type="component" value="Unassembled WGS sequence"/>
</dbReference>
<reference evidence="6 7" key="1">
    <citation type="submission" date="2023-09" db="EMBL/GenBank/DDBJ databases">
        <authorList>
            <person name="Rey-Velasco X."/>
        </authorList>
    </citation>
    <scope>NUCLEOTIDE SEQUENCE [LARGE SCALE GENOMIC DNA]</scope>
    <source>
        <strain evidence="6 7">F390</strain>
    </source>
</reference>
<dbReference type="Gene3D" id="3.40.720.10">
    <property type="entry name" value="Alkaline Phosphatase, subunit A"/>
    <property type="match status" value="1"/>
</dbReference>
<gene>
    <name evidence="6" type="ORF">RM533_00560</name>
</gene>
<comment type="caution">
    <text evidence="6">The sequence shown here is derived from an EMBL/GenBank/DDBJ whole genome shotgun (WGS) entry which is preliminary data.</text>
</comment>
<keyword evidence="3" id="KW-0378">Hydrolase</keyword>
<sequence>MLVLLDDVGFGAGSTFRGAANTPALDAVARKRLKYSGLQTTAICSPTRASLLTGHNPHATGIGAVANSSDARPGNTGIHNPQTASVAKILKNNGYSTAAFGKRHQIAYWQTSQSGPFNR</sequence>
<evidence type="ECO:0000256" key="4">
    <source>
        <dbReference type="ARBA" id="ARBA00022837"/>
    </source>
</evidence>
<name>A0ABU2ZEZ7_9SPHN</name>
<dbReference type="PANTHER" id="PTHR42693">
    <property type="entry name" value="ARYLSULFATASE FAMILY MEMBER"/>
    <property type="match status" value="1"/>
</dbReference>
<keyword evidence="4" id="KW-0106">Calcium</keyword>
<dbReference type="Pfam" id="PF00884">
    <property type="entry name" value="Sulfatase"/>
    <property type="match status" value="1"/>
</dbReference>
<dbReference type="SUPFAM" id="SSF53649">
    <property type="entry name" value="Alkaline phosphatase-like"/>
    <property type="match status" value="1"/>
</dbReference>
<evidence type="ECO:0000259" key="5">
    <source>
        <dbReference type="Pfam" id="PF00884"/>
    </source>
</evidence>
<organism evidence="6 7">
    <name type="scientific">Croceicoccus esteveae</name>
    <dbReference type="NCBI Taxonomy" id="3075597"/>
    <lineage>
        <taxon>Bacteria</taxon>
        <taxon>Pseudomonadati</taxon>
        <taxon>Pseudomonadota</taxon>
        <taxon>Alphaproteobacteria</taxon>
        <taxon>Sphingomonadales</taxon>
        <taxon>Erythrobacteraceae</taxon>
        <taxon>Croceicoccus</taxon>
    </lineage>
</organism>
<dbReference type="PROSITE" id="PS00523">
    <property type="entry name" value="SULFATASE_1"/>
    <property type="match status" value="1"/>
</dbReference>
<dbReference type="RefSeq" id="WP_311339239.1">
    <property type="nucleotide sequence ID" value="NZ_JAVRHS010000001.1"/>
</dbReference>
<comment type="similarity">
    <text evidence="1">Belongs to the sulfatase family.</text>
</comment>
<dbReference type="InterPro" id="IPR050738">
    <property type="entry name" value="Sulfatase"/>
</dbReference>
<evidence type="ECO:0000313" key="6">
    <source>
        <dbReference type="EMBL" id="MDT0574668.1"/>
    </source>
</evidence>
<evidence type="ECO:0000313" key="7">
    <source>
        <dbReference type="Proteomes" id="UP001259803"/>
    </source>
</evidence>
<dbReference type="EMBL" id="JAVRHS010000001">
    <property type="protein sequence ID" value="MDT0574668.1"/>
    <property type="molecule type" value="Genomic_DNA"/>
</dbReference>
<keyword evidence="7" id="KW-1185">Reference proteome</keyword>
<keyword evidence="2" id="KW-0479">Metal-binding</keyword>
<dbReference type="InterPro" id="IPR000917">
    <property type="entry name" value="Sulfatase_N"/>
</dbReference>
<dbReference type="PANTHER" id="PTHR42693:SF43">
    <property type="entry name" value="BLL2667 PROTEIN"/>
    <property type="match status" value="1"/>
</dbReference>
<feature type="domain" description="Sulfatase N-terminal" evidence="5">
    <location>
        <begin position="2"/>
        <end position="113"/>
    </location>
</feature>
<evidence type="ECO:0000256" key="1">
    <source>
        <dbReference type="ARBA" id="ARBA00008779"/>
    </source>
</evidence>
<proteinExistence type="inferred from homology"/>
<evidence type="ECO:0000256" key="3">
    <source>
        <dbReference type="ARBA" id="ARBA00022801"/>
    </source>
</evidence>
<evidence type="ECO:0000256" key="2">
    <source>
        <dbReference type="ARBA" id="ARBA00022723"/>
    </source>
</evidence>
<dbReference type="InterPro" id="IPR024607">
    <property type="entry name" value="Sulfatase_CS"/>
</dbReference>